<gene>
    <name evidence="9" type="ORF">H9723_09035</name>
</gene>
<feature type="transmembrane region" description="Helical" evidence="8">
    <location>
        <begin position="168"/>
        <end position="185"/>
    </location>
</feature>
<dbReference type="InterPro" id="IPR038770">
    <property type="entry name" value="Na+/solute_symporter_sf"/>
</dbReference>
<feature type="transmembrane region" description="Helical" evidence="8">
    <location>
        <begin position="126"/>
        <end position="148"/>
    </location>
</feature>
<keyword evidence="3" id="KW-0813">Transport</keyword>
<protein>
    <submittedName>
        <fullName evidence="9">AEC family transporter</fullName>
    </submittedName>
</protein>
<feature type="transmembrane region" description="Helical" evidence="8">
    <location>
        <begin position="41"/>
        <end position="62"/>
    </location>
</feature>
<evidence type="ECO:0000256" key="5">
    <source>
        <dbReference type="ARBA" id="ARBA00022692"/>
    </source>
</evidence>
<feature type="transmembrane region" description="Helical" evidence="8">
    <location>
        <begin position="6"/>
        <end position="29"/>
    </location>
</feature>
<dbReference type="Gene3D" id="1.20.1530.20">
    <property type="match status" value="1"/>
</dbReference>
<evidence type="ECO:0000256" key="8">
    <source>
        <dbReference type="SAM" id="Phobius"/>
    </source>
</evidence>
<feature type="transmembrane region" description="Helical" evidence="8">
    <location>
        <begin position="228"/>
        <end position="251"/>
    </location>
</feature>
<evidence type="ECO:0000256" key="2">
    <source>
        <dbReference type="ARBA" id="ARBA00010145"/>
    </source>
</evidence>
<evidence type="ECO:0000256" key="1">
    <source>
        <dbReference type="ARBA" id="ARBA00004651"/>
    </source>
</evidence>
<organism evidence="9 10">
    <name type="scientific">Candidatus Mediterraneibacter stercoravium</name>
    <dbReference type="NCBI Taxonomy" id="2838685"/>
    <lineage>
        <taxon>Bacteria</taxon>
        <taxon>Bacillati</taxon>
        <taxon>Bacillota</taxon>
        <taxon>Clostridia</taxon>
        <taxon>Lachnospirales</taxon>
        <taxon>Lachnospiraceae</taxon>
        <taxon>Mediterraneibacter</taxon>
    </lineage>
</organism>
<keyword evidence="5 8" id="KW-0812">Transmembrane</keyword>
<dbReference type="EMBL" id="DXAY01000211">
    <property type="protein sequence ID" value="HIZ75364.1"/>
    <property type="molecule type" value="Genomic_DNA"/>
</dbReference>
<dbReference type="AlphaFoldDB" id="A0A9D2G931"/>
<dbReference type="GO" id="GO:0055085">
    <property type="term" value="P:transmembrane transport"/>
    <property type="evidence" value="ECO:0007669"/>
    <property type="project" value="InterPro"/>
</dbReference>
<evidence type="ECO:0000313" key="10">
    <source>
        <dbReference type="Proteomes" id="UP000824116"/>
    </source>
</evidence>
<feature type="transmembrane region" description="Helical" evidence="8">
    <location>
        <begin position="102"/>
        <end position="120"/>
    </location>
</feature>
<dbReference type="GO" id="GO:0005886">
    <property type="term" value="C:plasma membrane"/>
    <property type="evidence" value="ECO:0007669"/>
    <property type="project" value="UniProtKB-SubCell"/>
</dbReference>
<reference evidence="9" key="2">
    <citation type="submission" date="2021-04" db="EMBL/GenBank/DDBJ databases">
        <authorList>
            <person name="Gilroy R."/>
        </authorList>
    </citation>
    <scope>NUCLEOTIDE SEQUENCE</scope>
    <source>
        <strain evidence="9">CHK196-3914</strain>
    </source>
</reference>
<proteinExistence type="inferred from homology"/>
<comment type="caution">
    <text evidence="9">The sequence shown here is derived from an EMBL/GenBank/DDBJ whole genome shotgun (WGS) entry which is preliminary data.</text>
</comment>
<keyword evidence="4" id="KW-1003">Cell membrane</keyword>
<sequence length="314" mass="34439">MDNLIFSLNATVPIFLLMLLGLFFRKIGWIDEDFASKMNKFVFLVPLPVLVFEDLATVDFSQVWNLKFVLFCFCVTFLSIAIAAGVSLLWKDRSIRGEFIQASYRSSAALLGIAFIQNIYGNAGLAPLMIIGSVPLYNVMAVAVLSFFRPERKKLDRQVWLDTLKGIVTNPIILGIVAGLLWSALRLPMPSVLEKAVSDVSAVATPMGLMAMGASFDIRKAFKKAKPAVTASVMKLVGFAVIFLPLAVRLGFRDDELVAILIMLGSATTVSCYVMARNMGHEGVLTSSTVMLTTLFSAFTVTGWLYILRSLALI</sequence>
<feature type="transmembrane region" description="Helical" evidence="8">
    <location>
        <begin position="68"/>
        <end position="90"/>
    </location>
</feature>
<feature type="transmembrane region" description="Helical" evidence="8">
    <location>
        <begin position="257"/>
        <end position="276"/>
    </location>
</feature>
<name>A0A9D2G931_9FIRM</name>
<feature type="transmembrane region" description="Helical" evidence="8">
    <location>
        <begin position="288"/>
        <end position="307"/>
    </location>
</feature>
<keyword evidence="7 8" id="KW-0472">Membrane</keyword>
<dbReference type="PANTHER" id="PTHR36838">
    <property type="entry name" value="AUXIN EFFLUX CARRIER FAMILY PROTEIN"/>
    <property type="match status" value="1"/>
</dbReference>
<evidence type="ECO:0000256" key="4">
    <source>
        <dbReference type="ARBA" id="ARBA00022475"/>
    </source>
</evidence>
<evidence type="ECO:0000256" key="6">
    <source>
        <dbReference type="ARBA" id="ARBA00022989"/>
    </source>
</evidence>
<dbReference type="Pfam" id="PF03547">
    <property type="entry name" value="Mem_trans"/>
    <property type="match status" value="1"/>
</dbReference>
<accession>A0A9D2G931</accession>
<comment type="similarity">
    <text evidence="2">Belongs to the auxin efflux carrier (TC 2.A.69) family.</text>
</comment>
<evidence type="ECO:0000256" key="7">
    <source>
        <dbReference type="ARBA" id="ARBA00023136"/>
    </source>
</evidence>
<evidence type="ECO:0000313" key="9">
    <source>
        <dbReference type="EMBL" id="HIZ75364.1"/>
    </source>
</evidence>
<reference evidence="9" key="1">
    <citation type="journal article" date="2021" name="PeerJ">
        <title>Extensive microbial diversity within the chicken gut microbiome revealed by metagenomics and culture.</title>
        <authorList>
            <person name="Gilroy R."/>
            <person name="Ravi A."/>
            <person name="Getino M."/>
            <person name="Pursley I."/>
            <person name="Horton D.L."/>
            <person name="Alikhan N.F."/>
            <person name="Baker D."/>
            <person name="Gharbi K."/>
            <person name="Hall N."/>
            <person name="Watson M."/>
            <person name="Adriaenssens E.M."/>
            <person name="Foster-Nyarko E."/>
            <person name="Jarju S."/>
            <person name="Secka A."/>
            <person name="Antonio M."/>
            <person name="Oren A."/>
            <person name="Chaudhuri R.R."/>
            <person name="La Ragione R."/>
            <person name="Hildebrand F."/>
            <person name="Pallen M.J."/>
        </authorList>
    </citation>
    <scope>NUCLEOTIDE SEQUENCE</scope>
    <source>
        <strain evidence="9">CHK196-3914</strain>
    </source>
</reference>
<dbReference type="InterPro" id="IPR004776">
    <property type="entry name" value="Mem_transp_PIN-like"/>
</dbReference>
<evidence type="ECO:0000256" key="3">
    <source>
        <dbReference type="ARBA" id="ARBA00022448"/>
    </source>
</evidence>
<comment type="subcellular location">
    <subcellularLocation>
        <location evidence="1">Cell membrane</location>
        <topology evidence="1">Multi-pass membrane protein</topology>
    </subcellularLocation>
</comment>
<dbReference type="Proteomes" id="UP000824116">
    <property type="component" value="Unassembled WGS sequence"/>
</dbReference>
<dbReference type="PANTHER" id="PTHR36838:SF4">
    <property type="entry name" value="AUXIN EFFLUX CARRIER FAMILY PROTEIN"/>
    <property type="match status" value="1"/>
</dbReference>
<keyword evidence="6 8" id="KW-1133">Transmembrane helix</keyword>